<feature type="region of interest" description="Disordered" evidence="4">
    <location>
        <begin position="163"/>
        <end position="184"/>
    </location>
</feature>
<organism evidence="6 7">
    <name type="scientific">Paracerasibacillus soli</name>
    <dbReference type="NCBI Taxonomy" id="480284"/>
    <lineage>
        <taxon>Bacteria</taxon>
        <taxon>Bacillati</taxon>
        <taxon>Bacillota</taxon>
        <taxon>Bacilli</taxon>
        <taxon>Bacillales</taxon>
        <taxon>Bacillaceae</taxon>
        <taxon>Paracerasibacillus</taxon>
    </lineage>
</organism>
<name>A0ABU5CU64_9BACI</name>
<keyword evidence="7" id="KW-1185">Reference proteome</keyword>
<keyword evidence="2" id="KW-1003">Cell membrane</keyword>
<dbReference type="Proteomes" id="UP001275315">
    <property type="component" value="Unassembled WGS sequence"/>
</dbReference>
<evidence type="ECO:0000256" key="2">
    <source>
        <dbReference type="ARBA" id="ARBA00022475"/>
    </source>
</evidence>
<dbReference type="Gene3D" id="1.10.287.950">
    <property type="entry name" value="Methyl-accepting chemotaxis protein"/>
    <property type="match status" value="1"/>
</dbReference>
<dbReference type="SUPFAM" id="SSF58104">
    <property type="entry name" value="Methyl-accepting chemotaxis protein (MCP) signaling domain"/>
    <property type="match status" value="1"/>
</dbReference>
<dbReference type="RefSeq" id="WP_320380700.1">
    <property type="nucleotide sequence ID" value="NZ_JAWDIQ010000003.1"/>
</dbReference>
<comment type="caution">
    <text evidence="6">The sequence shown here is derived from an EMBL/GenBank/DDBJ whole genome shotgun (WGS) entry which is preliminary data.</text>
</comment>
<evidence type="ECO:0000313" key="7">
    <source>
        <dbReference type="Proteomes" id="UP001275315"/>
    </source>
</evidence>
<dbReference type="PANTHER" id="PTHR32089">
    <property type="entry name" value="METHYL-ACCEPTING CHEMOTAXIS PROTEIN MCPB"/>
    <property type="match status" value="1"/>
</dbReference>
<comment type="subcellular location">
    <subcellularLocation>
        <location evidence="1">Cell membrane</location>
    </subcellularLocation>
</comment>
<feature type="domain" description="HAMP" evidence="5">
    <location>
        <begin position="21"/>
        <end position="74"/>
    </location>
</feature>
<sequence>MLFLFCIACLILLIIVFLLLKNMLKALPSITNRMKLLAAGDLSQEDLQANSNDEIGQLVVSTNQMNQRVRELLNRIRNVSEIVSTHGEELTQSANEVKMGSRQIATTMQELAMGAESQANETNELSDGMGLFSNKVQNANEMGGNITRSSHAVLDLTNKGNEFMQRSTEKMEKVNEPSLKQYRK</sequence>
<gene>
    <name evidence="6" type="ORF">RWD45_16280</name>
</gene>
<protein>
    <submittedName>
        <fullName evidence="6">Methyl-accepting chemotaxis protein</fullName>
    </submittedName>
</protein>
<evidence type="ECO:0000256" key="4">
    <source>
        <dbReference type="SAM" id="MobiDB-lite"/>
    </source>
</evidence>
<evidence type="ECO:0000313" key="6">
    <source>
        <dbReference type="EMBL" id="MDY0409846.1"/>
    </source>
</evidence>
<evidence type="ECO:0000256" key="1">
    <source>
        <dbReference type="ARBA" id="ARBA00004236"/>
    </source>
</evidence>
<dbReference type="CDD" id="cd06225">
    <property type="entry name" value="HAMP"/>
    <property type="match status" value="1"/>
</dbReference>
<dbReference type="EMBL" id="JAWDIQ010000003">
    <property type="protein sequence ID" value="MDY0409846.1"/>
    <property type="molecule type" value="Genomic_DNA"/>
</dbReference>
<accession>A0ABU5CU64</accession>
<evidence type="ECO:0000259" key="5">
    <source>
        <dbReference type="PROSITE" id="PS50885"/>
    </source>
</evidence>
<dbReference type="PROSITE" id="PS50885">
    <property type="entry name" value="HAMP"/>
    <property type="match status" value="1"/>
</dbReference>
<dbReference type="PANTHER" id="PTHR32089:SF114">
    <property type="entry name" value="METHYL-ACCEPTING CHEMOTAXIS PROTEIN MCPB"/>
    <property type="match status" value="1"/>
</dbReference>
<dbReference type="InterPro" id="IPR003660">
    <property type="entry name" value="HAMP_dom"/>
</dbReference>
<proteinExistence type="predicted"/>
<keyword evidence="3" id="KW-0472">Membrane</keyword>
<reference evidence="6 7" key="1">
    <citation type="submission" date="2023-10" db="EMBL/GenBank/DDBJ databases">
        <title>Virgibacillus soli CC-YMP-6 genome.</title>
        <authorList>
            <person name="Miliotis G."/>
            <person name="Sengupta P."/>
            <person name="Hameed A."/>
            <person name="Chuvochina M."/>
            <person name="Mcdonagh F."/>
            <person name="Simpson A.C."/>
            <person name="Singh N.K."/>
            <person name="Rekha P.D."/>
            <person name="Raman K."/>
            <person name="Hugenholtz P."/>
            <person name="Venkateswaran K."/>
        </authorList>
    </citation>
    <scope>NUCLEOTIDE SEQUENCE [LARGE SCALE GENOMIC DNA]</scope>
    <source>
        <strain evidence="6 7">CC-YMP-6</strain>
    </source>
</reference>
<evidence type="ECO:0000256" key="3">
    <source>
        <dbReference type="ARBA" id="ARBA00023136"/>
    </source>
</evidence>